<comment type="caution">
    <text evidence="2">The sequence shown here is derived from an EMBL/GenBank/DDBJ whole genome shotgun (WGS) entry which is preliminary data.</text>
</comment>
<protein>
    <recommendedName>
        <fullName evidence="1">Reverse transcriptase Ty1/copia-type domain-containing protein</fullName>
    </recommendedName>
</protein>
<dbReference type="Pfam" id="PF07727">
    <property type="entry name" value="RVT_2"/>
    <property type="match status" value="1"/>
</dbReference>
<evidence type="ECO:0000259" key="1">
    <source>
        <dbReference type="Pfam" id="PF07727"/>
    </source>
</evidence>
<evidence type="ECO:0000313" key="2">
    <source>
        <dbReference type="EMBL" id="MBW0540643.1"/>
    </source>
</evidence>
<dbReference type="InterPro" id="IPR013103">
    <property type="entry name" value="RVT_2"/>
</dbReference>
<dbReference type="AlphaFoldDB" id="A0A9Q3FMQ6"/>
<organism evidence="2 3">
    <name type="scientific">Austropuccinia psidii MF-1</name>
    <dbReference type="NCBI Taxonomy" id="1389203"/>
    <lineage>
        <taxon>Eukaryota</taxon>
        <taxon>Fungi</taxon>
        <taxon>Dikarya</taxon>
        <taxon>Basidiomycota</taxon>
        <taxon>Pucciniomycotina</taxon>
        <taxon>Pucciniomycetes</taxon>
        <taxon>Pucciniales</taxon>
        <taxon>Sphaerophragmiaceae</taxon>
        <taxon>Austropuccinia</taxon>
    </lineage>
</organism>
<name>A0A9Q3FMQ6_9BASI</name>
<dbReference type="EMBL" id="AVOT02045284">
    <property type="protein sequence ID" value="MBW0540643.1"/>
    <property type="molecule type" value="Genomic_DNA"/>
</dbReference>
<reference evidence="2" key="1">
    <citation type="submission" date="2021-03" db="EMBL/GenBank/DDBJ databases">
        <title>Draft genome sequence of rust myrtle Austropuccinia psidii MF-1, a brazilian biotype.</title>
        <authorList>
            <person name="Quecine M.C."/>
            <person name="Pachon D.M.R."/>
            <person name="Bonatelli M.L."/>
            <person name="Correr F.H."/>
            <person name="Franceschini L.M."/>
            <person name="Leite T.F."/>
            <person name="Margarido G.R.A."/>
            <person name="Almeida C.A."/>
            <person name="Ferrarezi J.A."/>
            <person name="Labate C.A."/>
        </authorList>
    </citation>
    <scope>NUCLEOTIDE SEQUENCE</scope>
    <source>
        <strain evidence="2">MF-1</strain>
    </source>
</reference>
<dbReference type="Proteomes" id="UP000765509">
    <property type="component" value="Unassembled WGS sequence"/>
</dbReference>
<sequence length="165" mass="19008">MNNPTDYVLKLKKSLYGLKQAARSWYQTLKNWLIGYGFLTSNADPCLFIRNQTISFSWVDDILVVGNDSSQIINKLKSSFKIKDLGLASHVLGIRIVQDRENHVLISQMHYINEILKKYNREDCTTTSAPMHSKNKLEQSRDEEAYAFKKLNLDYRAAIGSPNYI</sequence>
<accession>A0A9Q3FMQ6</accession>
<feature type="domain" description="Reverse transcriptase Ty1/copia-type" evidence="1">
    <location>
        <begin position="3"/>
        <end position="132"/>
    </location>
</feature>
<evidence type="ECO:0000313" key="3">
    <source>
        <dbReference type="Proteomes" id="UP000765509"/>
    </source>
</evidence>
<proteinExistence type="predicted"/>
<keyword evidence="3" id="KW-1185">Reference proteome</keyword>
<dbReference type="OrthoDB" id="3259620at2759"/>
<gene>
    <name evidence="2" type="ORF">O181_080358</name>
</gene>